<reference evidence="3 4" key="1">
    <citation type="journal article" date="2024" name="IMA Fungus">
        <title>Apiospora arundinis, a panoply of carbohydrate-active enzymes and secondary metabolites.</title>
        <authorList>
            <person name="Sorensen T."/>
            <person name="Petersen C."/>
            <person name="Muurmann A.T."/>
            <person name="Christiansen J.V."/>
            <person name="Brundto M.L."/>
            <person name="Overgaard C.K."/>
            <person name="Boysen A.T."/>
            <person name="Wollenberg R.D."/>
            <person name="Larsen T.O."/>
            <person name="Sorensen J.L."/>
            <person name="Nielsen K.L."/>
            <person name="Sondergaard T.E."/>
        </authorList>
    </citation>
    <scope>NUCLEOTIDE SEQUENCE [LARGE SCALE GENOMIC DNA]</scope>
    <source>
        <strain evidence="3 4">AAU 773</strain>
    </source>
</reference>
<organism evidence="3 4">
    <name type="scientific">Apiospora arundinis</name>
    <dbReference type="NCBI Taxonomy" id="335852"/>
    <lineage>
        <taxon>Eukaryota</taxon>
        <taxon>Fungi</taxon>
        <taxon>Dikarya</taxon>
        <taxon>Ascomycota</taxon>
        <taxon>Pezizomycotina</taxon>
        <taxon>Sordariomycetes</taxon>
        <taxon>Xylariomycetidae</taxon>
        <taxon>Amphisphaeriales</taxon>
        <taxon>Apiosporaceae</taxon>
        <taxon>Apiospora</taxon>
    </lineage>
</organism>
<evidence type="ECO:0000256" key="1">
    <source>
        <dbReference type="SAM" id="MobiDB-lite"/>
    </source>
</evidence>
<feature type="signal peptide" evidence="2">
    <location>
        <begin position="1"/>
        <end position="22"/>
    </location>
</feature>
<keyword evidence="4" id="KW-1185">Reference proteome</keyword>
<dbReference type="EMBL" id="JAPCWZ010000006">
    <property type="protein sequence ID" value="KAK8859431.1"/>
    <property type="molecule type" value="Genomic_DNA"/>
</dbReference>
<sequence length="210" mass="23405">MYFVQSFFKTALLASLAFNTLAAPVINNGDAVTELEIRGWPHRSKTPPNSPPKSPPKSPPIKGGKKEIPPAPTVADCKAQLKRGKPLFYSGPNSYAKLARDAIKDTKNRPYLQGYSVLADMFVDKTWADDWNNDFAKNDILWDVCSQALAEISTGTVYVILPRNEDKSNGGTTWHAGTRWDRFEWPHIPAGVKVIRINPEDPKQQDQIKG</sequence>
<name>A0ABR2I8X8_9PEZI</name>
<gene>
    <name evidence="3" type="ORF">PGQ11_010165</name>
</gene>
<feature type="region of interest" description="Disordered" evidence="1">
    <location>
        <begin position="40"/>
        <end position="69"/>
    </location>
</feature>
<feature type="chain" id="PRO_5046695102" evidence="2">
    <location>
        <begin position="23"/>
        <end position="210"/>
    </location>
</feature>
<protein>
    <submittedName>
        <fullName evidence="3">Uncharacterized protein</fullName>
    </submittedName>
</protein>
<dbReference type="Proteomes" id="UP001390339">
    <property type="component" value="Unassembled WGS sequence"/>
</dbReference>
<keyword evidence="2" id="KW-0732">Signal</keyword>
<evidence type="ECO:0000313" key="4">
    <source>
        <dbReference type="Proteomes" id="UP001390339"/>
    </source>
</evidence>
<proteinExistence type="predicted"/>
<dbReference type="SUPFAM" id="SSF52309">
    <property type="entry name" value="N-(deoxy)ribosyltransferase-like"/>
    <property type="match status" value="1"/>
</dbReference>
<accession>A0ABR2I8X8</accession>
<feature type="compositionally biased region" description="Pro residues" evidence="1">
    <location>
        <begin position="48"/>
        <end position="59"/>
    </location>
</feature>
<evidence type="ECO:0000313" key="3">
    <source>
        <dbReference type="EMBL" id="KAK8859431.1"/>
    </source>
</evidence>
<evidence type="ECO:0000256" key="2">
    <source>
        <dbReference type="SAM" id="SignalP"/>
    </source>
</evidence>
<comment type="caution">
    <text evidence="3">The sequence shown here is derived from an EMBL/GenBank/DDBJ whole genome shotgun (WGS) entry which is preliminary data.</text>
</comment>